<dbReference type="RefSeq" id="WP_237870866.1">
    <property type="nucleotide sequence ID" value="NZ_JAKLTR010000005.1"/>
</dbReference>
<dbReference type="EMBL" id="JAKLTR010000005">
    <property type="protein sequence ID" value="MCG2614443.1"/>
    <property type="molecule type" value="Genomic_DNA"/>
</dbReference>
<evidence type="ECO:0000313" key="2">
    <source>
        <dbReference type="EMBL" id="MCG2614443.1"/>
    </source>
</evidence>
<organism evidence="2 3">
    <name type="scientific">Terrimonas ginsenosidimutans</name>
    <dbReference type="NCBI Taxonomy" id="2908004"/>
    <lineage>
        <taxon>Bacteria</taxon>
        <taxon>Pseudomonadati</taxon>
        <taxon>Bacteroidota</taxon>
        <taxon>Chitinophagia</taxon>
        <taxon>Chitinophagales</taxon>
        <taxon>Chitinophagaceae</taxon>
        <taxon>Terrimonas</taxon>
    </lineage>
</organism>
<gene>
    <name evidence="2" type="ORF">LZZ85_09135</name>
</gene>
<evidence type="ECO:0000256" key="1">
    <source>
        <dbReference type="SAM" id="SignalP"/>
    </source>
</evidence>
<sequence length="278" mass="27654">MKKNYVIVLMLLSACAIIAIACSKGSDDPPADPCSGVTVAVSGTPTNPSTPGGTNGSINATASGGTGLTYSLNNGTFQSSGNFTGLAAGNYTVTARTSAGCTGTQTFTLTSPTPSCSGVNIIVTATATPGGACSSSTTGSINASATGSTGITYSIDGASYQATGTFSNLAAGSYTVTAKDVNGCTGTTTVNIAAPVAGPLFSAVRTLIVNNCQSCHNNSIANGGMNWQVECNIITNKDRIKARAVDNNPSSMPPSGALAQADKDKITAWLNAGGRYSD</sequence>
<evidence type="ECO:0000313" key="3">
    <source>
        <dbReference type="Proteomes" id="UP001165367"/>
    </source>
</evidence>
<proteinExistence type="predicted"/>
<keyword evidence="1" id="KW-0732">Signal</keyword>
<feature type="chain" id="PRO_5045365871" description="Cytochrome c domain-containing protein" evidence="1">
    <location>
        <begin position="22"/>
        <end position="278"/>
    </location>
</feature>
<keyword evidence="3" id="KW-1185">Reference proteome</keyword>
<evidence type="ECO:0008006" key="4">
    <source>
        <dbReference type="Google" id="ProtNLM"/>
    </source>
</evidence>
<reference evidence="2" key="1">
    <citation type="submission" date="2022-01" db="EMBL/GenBank/DDBJ databases">
        <authorList>
            <person name="Jo J.-H."/>
            <person name="Im W.-T."/>
        </authorList>
    </citation>
    <scope>NUCLEOTIDE SEQUENCE</scope>
    <source>
        <strain evidence="2">NA20</strain>
    </source>
</reference>
<dbReference type="PROSITE" id="PS51257">
    <property type="entry name" value="PROKAR_LIPOPROTEIN"/>
    <property type="match status" value="1"/>
</dbReference>
<dbReference type="Proteomes" id="UP001165367">
    <property type="component" value="Unassembled WGS sequence"/>
</dbReference>
<feature type="signal peptide" evidence="1">
    <location>
        <begin position="1"/>
        <end position="21"/>
    </location>
</feature>
<name>A0ABS9KQ49_9BACT</name>
<accession>A0ABS9KQ49</accession>
<comment type="caution">
    <text evidence="2">The sequence shown here is derived from an EMBL/GenBank/DDBJ whole genome shotgun (WGS) entry which is preliminary data.</text>
</comment>
<protein>
    <recommendedName>
        <fullName evidence="4">Cytochrome c domain-containing protein</fullName>
    </recommendedName>
</protein>